<keyword evidence="1" id="KW-1133">Transmembrane helix</keyword>
<feature type="domain" description="Lunapark zinc ribbon" evidence="3">
    <location>
        <begin position="242"/>
        <end position="298"/>
    </location>
</feature>
<sequence>MVSLWPWKGDSNSTEAYDKRLASLATKITKATAHNDSLRLKGRKLKVTWTLYAGFTYILAALILTLVTGWRNWGSIEYTVVCSGPIVLYGVRKLLTLYYDYRISKNQTYLDALTKERDTTIDKLKKATKYDSTQQLIDKYSSKPSTPQKEPGNSKKKRDASGQAGQGPQQQQRVVMQPPPTANIQRGPLPPQPGPSPDRQIQPCPPQSLPSPSDAPSAEFAPNAFARAPSYPSAPTFGESRWYDRILDALLGEDETSSKNRFALICSKCRLVNGQAPPGAKSLGDVGIWRCSGCGVQNGEESEATKVVKLAQAAQKEADVVKTEPEEVKTESEVGEEFAPSDSE</sequence>
<proteinExistence type="inferred from homology"/>
<keyword evidence="5" id="KW-1185">Reference proteome</keyword>
<dbReference type="AlphaFoldDB" id="A0A517LJ93"/>
<evidence type="ECO:0000256" key="1">
    <source>
        <dbReference type="RuleBase" id="RU367073"/>
    </source>
</evidence>
<dbReference type="EMBL" id="CP042197">
    <property type="protein sequence ID" value="QDS75710.1"/>
    <property type="molecule type" value="Genomic_DNA"/>
</dbReference>
<keyword evidence="1" id="KW-0863">Zinc-finger</keyword>
<dbReference type="Pfam" id="PF10058">
    <property type="entry name" value="Zn_ribbon_10"/>
    <property type="match status" value="1"/>
</dbReference>
<protein>
    <recommendedName>
        <fullName evidence="1">Endoplasmic reticulum junction formation protein lunapark</fullName>
    </recommendedName>
</protein>
<dbReference type="Proteomes" id="UP000316270">
    <property type="component" value="Chromosome 13"/>
</dbReference>
<dbReference type="STRING" id="50376.A0A517LJ93"/>
<comment type="caution">
    <text evidence="1">Lacks conserved residue(s) required for the propagation of feature annotation.</text>
</comment>
<dbReference type="InterPro" id="IPR019273">
    <property type="entry name" value="Lunapark_Znf"/>
</dbReference>
<dbReference type="GO" id="GO:0071788">
    <property type="term" value="P:endoplasmic reticulum tubular network maintenance"/>
    <property type="evidence" value="ECO:0007669"/>
    <property type="project" value="UniProtKB-UniRule"/>
</dbReference>
<comment type="domain">
    <text evidence="1">The C4-type zinc finger motif is necessary both for its ER three-way tubular junction localization and formation.</text>
</comment>
<feature type="region of interest" description="Disordered" evidence="2">
    <location>
        <begin position="317"/>
        <end position="344"/>
    </location>
</feature>
<dbReference type="PANTHER" id="PTHR22166:SF12">
    <property type="entry name" value="ENDOPLASMIC RETICULUM JUNCTION FORMATION PROTEIN LUNAPARK"/>
    <property type="match status" value="1"/>
</dbReference>
<keyword evidence="1" id="KW-0472">Membrane</keyword>
<comment type="function">
    <text evidence="1">Plays a role in determining ER morphology.</text>
</comment>
<comment type="subcellular location">
    <subcellularLocation>
        <location evidence="1">Endoplasmic reticulum membrane</location>
        <topology evidence="1">Multi-pass membrane protein</topology>
    </subcellularLocation>
</comment>
<feature type="compositionally biased region" description="Basic and acidic residues" evidence="2">
    <location>
        <begin position="317"/>
        <end position="332"/>
    </location>
</feature>
<keyword evidence="1" id="KW-0862">Zinc</keyword>
<dbReference type="OrthoDB" id="1725934at2759"/>
<reference evidence="4 5" key="1">
    <citation type="submission" date="2019-07" db="EMBL/GenBank/DDBJ databases">
        <title>Finished genome of Venturia effusa.</title>
        <authorList>
            <person name="Young C.A."/>
            <person name="Cox M.P."/>
            <person name="Ganley A.R.D."/>
            <person name="David W.J."/>
        </authorList>
    </citation>
    <scope>NUCLEOTIDE SEQUENCE [LARGE SCALE GENOMIC DNA]</scope>
    <source>
        <strain evidence="5">albino</strain>
    </source>
</reference>
<dbReference type="GO" id="GO:0098826">
    <property type="term" value="C:endoplasmic reticulum tubular network membrane"/>
    <property type="evidence" value="ECO:0007669"/>
    <property type="project" value="UniProtKB-UniRule"/>
</dbReference>
<evidence type="ECO:0000259" key="3">
    <source>
        <dbReference type="Pfam" id="PF10058"/>
    </source>
</evidence>
<feature type="compositionally biased region" description="Polar residues" evidence="2">
    <location>
        <begin position="135"/>
        <end position="148"/>
    </location>
</feature>
<dbReference type="GO" id="GO:1903373">
    <property type="term" value="P:positive regulation of endoplasmic reticulum tubular network organization"/>
    <property type="evidence" value="ECO:0007669"/>
    <property type="project" value="UniProtKB-UniRule"/>
</dbReference>
<comment type="similarity">
    <text evidence="1">Belongs to the lunapark family.</text>
</comment>
<evidence type="ECO:0000313" key="4">
    <source>
        <dbReference type="EMBL" id="QDS75710.1"/>
    </source>
</evidence>
<gene>
    <name evidence="4" type="ORF">FKW77_007987</name>
</gene>
<evidence type="ECO:0000313" key="5">
    <source>
        <dbReference type="Proteomes" id="UP000316270"/>
    </source>
</evidence>
<keyword evidence="1" id="KW-0479">Metal-binding</keyword>
<accession>A0A517LJ93</accession>
<organism evidence="4 5">
    <name type="scientific">Venturia effusa</name>
    <dbReference type="NCBI Taxonomy" id="50376"/>
    <lineage>
        <taxon>Eukaryota</taxon>
        <taxon>Fungi</taxon>
        <taxon>Dikarya</taxon>
        <taxon>Ascomycota</taxon>
        <taxon>Pezizomycotina</taxon>
        <taxon>Dothideomycetes</taxon>
        <taxon>Pleosporomycetidae</taxon>
        <taxon>Venturiales</taxon>
        <taxon>Venturiaceae</taxon>
        <taxon>Venturia</taxon>
    </lineage>
</organism>
<feature type="transmembrane region" description="Helical" evidence="1">
    <location>
        <begin position="49"/>
        <end position="70"/>
    </location>
</feature>
<feature type="region of interest" description="Disordered" evidence="2">
    <location>
        <begin position="135"/>
        <end position="220"/>
    </location>
</feature>
<dbReference type="GO" id="GO:0008270">
    <property type="term" value="F:zinc ion binding"/>
    <property type="evidence" value="ECO:0007669"/>
    <property type="project" value="UniProtKB-KW"/>
</dbReference>
<dbReference type="PANTHER" id="PTHR22166">
    <property type="entry name" value="ENDOPLASMIC RETICULUM JUNCTION FORMATION PROTEIN LUNAPARK"/>
    <property type="match status" value="1"/>
</dbReference>
<feature type="compositionally biased region" description="Low complexity" evidence="2">
    <location>
        <begin position="162"/>
        <end position="176"/>
    </location>
</feature>
<name>A0A517LJ93_9PEZI</name>
<keyword evidence="1" id="KW-0812">Transmembrane</keyword>
<dbReference type="InterPro" id="IPR040115">
    <property type="entry name" value="Lnp"/>
</dbReference>
<evidence type="ECO:0000256" key="2">
    <source>
        <dbReference type="SAM" id="MobiDB-lite"/>
    </source>
</evidence>
<keyword evidence="1" id="KW-0256">Endoplasmic reticulum</keyword>